<accession>A0A1G4I4T6</accession>
<evidence type="ECO:0000256" key="1">
    <source>
        <dbReference type="ARBA" id="ARBA00001326"/>
    </source>
</evidence>
<evidence type="ECO:0000256" key="7">
    <source>
        <dbReference type="ARBA" id="ARBA00023211"/>
    </source>
</evidence>
<evidence type="ECO:0000256" key="5">
    <source>
        <dbReference type="ARBA" id="ARBA00022723"/>
    </source>
</evidence>
<dbReference type="Pfam" id="PF06888">
    <property type="entry name" value="Put_Phosphatase"/>
    <property type="match status" value="1"/>
</dbReference>
<evidence type="ECO:0000313" key="11">
    <source>
        <dbReference type="Proteomes" id="UP000195570"/>
    </source>
</evidence>
<dbReference type="RefSeq" id="XP_067078274.1">
    <property type="nucleotide sequence ID" value="XM_067222173.1"/>
</dbReference>
<evidence type="ECO:0000256" key="4">
    <source>
        <dbReference type="ARBA" id="ARBA00009519"/>
    </source>
</evidence>
<dbReference type="InterPro" id="IPR016965">
    <property type="entry name" value="Pase_PHOSPHO-typ"/>
</dbReference>
<dbReference type="Pfam" id="PF01937">
    <property type="entry name" value="ARMT1-like_dom"/>
    <property type="match status" value="1"/>
</dbReference>
<name>A0A1G4I4T6_TRYEQ</name>
<dbReference type="GO" id="GO:0016791">
    <property type="term" value="F:phosphatase activity"/>
    <property type="evidence" value="ECO:0007669"/>
    <property type="project" value="InterPro"/>
</dbReference>
<comment type="caution">
    <text evidence="10">The sequence shown here is derived from an EMBL/GenBank/DDBJ whole genome shotgun (WGS) entry which is preliminary data.</text>
</comment>
<evidence type="ECO:0000259" key="9">
    <source>
        <dbReference type="Pfam" id="PF01937"/>
    </source>
</evidence>
<keyword evidence="7" id="KW-0464">Manganese</keyword>
<protein>
    <recommendedName>
        <fullName evidence="9">Damage-control phosphatase ARMT1-like metal-binding domain-containing protein</fullName>
    </recommendedName>
</protein>
<comment type="cofactor">
    <cofactor evidence="3">
        <name>Ni(2+)</name>
        <dbReference type="ChEBI" id="CHEBI:49786"/>
    </cofactor>
</comment>
<evidence type="ECO:0000256" key="3">
    <source>
        <dbReference type="ARBA" id="ARBA00001967"/>
    </source>
</evidence>
<dbReference type="PANTHER" id="PTHR12260:SF6">
    <property type="entry name" value="DAMAGE-CONTROL PHOSPHATASE ARMT1"/>
    <property type="match status" value="1"/>
</dbReference>
<dbReference type="Gene3D" id="3.40.50.1000">
    <property type="entry name" value="HAD superfamily/HAD-like"/>
    <property type="match status" value="1"/>
</dbReference>
<comment type="similarity">
    <text evidence="4">Belongs to the damage-control phosphatase family. Sugar phosphate phosphatase III subfamily.</text>
</comment>
<evidence type="ECO:0000256" key="8">
    <source>
        <dbReference type="ARBA" id="ARBA00048809"/>
    </source>
</evidence>
<dbReference type="InterPro" id="IPR036412">
    <property type="entry name" value="HAD-like_sf"/>
</dbReference>
<keyword evidence="11" id="KW-1185">Reference proteome</keyword>
<comment type="catalytic activity">
    <reaction evidence="1">
        <text>beta-D-fructose 1-phosphate + H2O = D-fructose + phosphate</text>
        <dbReference type="Rhea" id="RHEA:35603"/>
        <dbReference type="ChEBI" id="CHEBI:15377"/>
        <dbReference type="ChEBI" id="CHEBI:37721"/>
        <dbReference type="ChEBI" id="CHEBI:43474"/>
        <dbReference type="ChEBI" id="CHEBI:138881"/>
    </reaction>
</comment>
<dbReference type="PANTHER" id="PTHR12260">
    <property type="entry name" value="DAMAGE-CONTROL PHOSPHATASE ARMT1"/>
    <property type="match status" value="1"/>
</dbReference>
<dbReference type="SUPFAM" id="SSF111321">
    <property type="entry name" value="AF1104-like"/>
    <property type="match status" value="1"/>
</dbReference>
<evidence type="ECO:0000256" key="6">
    <source>
        <dbReference type="ARBA" id="ARBA00022801"/>
    </source>
</evidence>
<dbReference type="Proteomes" id="UP000195570">
    <property type="component" value="Unassembled WGS sequence"/>
</dbReference>
<sequence>MSLVQNQVSGNPYGRQSFLVVFDFDHTVVDCNSDDAVPQCLGREKFREELLRSEEGKIQWTNVCDAVVAPFTKQQLEDAVIEGIEMDKDMPDVFRFLAQGHARVVGGEGGGNSFPDVEIAFASDANHLFIEATIDHHLSFARESISQIHSNPFHEVNNGDGEGDRKCRVTWYEPTGHDCRSCADRDHPNMCKSLIIARLLHSTRLIDPTVIFVGDGENDYCPVLNALRPRDCILARRNFSIHKALADPSYTSGCCRVGLWENAKEMLSCLKQLMSPGLRLPTLVRFKDVGPHEFRAVTLSTRMPQVLSRTLADNAAEVSPEGRRLMDVLIEDTKQNGPVPSLPGQSVVSPWLQAYASTVEFDHAAHQIGEHSKAPAVPRWGQLPWLQGEIYFYNVFAQYMLLGKANPPSVSEDKSTLMPNLVTPYATCTPLKAQGSGASSVAEIQASGSTPLQFFNPARLAWNSKQNGELLRVGDSVVLRDKSKSYYEIMGGDSLVKRHDHFQSYRDFFLREKREVIHKFLRPKICPMLACIPWETNEEFITVLLRWMLWGNAIDLSMFTLEGLQVTSHIGEAKGSEKWSKVEELRAAESTAARGQDERIVGNQLEEIAKVVRRIVRDEPTTSGGTTRSRTVNIVMDNVGVECVADLIFTLWLLNHHPSLRVVLHVKSIPYYVSDVTPPDFDFLLNELEECSKQDVDLTRILIPFVKALREGFSSGRICIDADPFWTQPCEYREMPPHVCNSFFFSQRVSASEETQGEYPSSSRELFPRRLYAGHSALVIFKGDLNFRRLIGDRHWDNRSFMSTIKPCERTSPSVASTLLADTPCSGDESTAVAPSFENIVSAFWPVLTVPVCAIRTIKSELCVGVPFQKQDKLDSSDPKWRTSGSFGVVLIATGESH</sequence>
<dbReference type="Gene3D" id="3.40.50.10880">
    <property type="entry name" value="Uncharacterised protein PF01937, DUF89, domain 3"/>
    <property type="match status" value="1"/>
</dbReference>
<keyword evidence="5" id="KW-0479">Metal-binding</keyword>
<evidence type="ECO:0000313" key="10">
    <source>
        <dbReference type="EMBL" id="SCU66889.1"/>
    </source>
</evidence>
<dbReference type="GO" id="GO:0005634">
    <property type="term" value="C:nucleus"/>
    <property type="evidence" value="ECO:0007669"/>
    <property type="project" value="TreeGrafter"/>
</dbReference>
<dbReference type="EMBL" id="CZPT02000640">
    <property type="protein sequence ID" value="SCU66889.1"/>
    <property type="molecule type" value="Genomic_DNA"/>
</dbReference>
<dbReference type="InterPro" id="IPR023214">
    <property type="entry name" value="HAD_sf"/>
</dbReference>
<proteinExistence type="inferred from homology"/>
<dbReference type="GeneID" id="92381680"/>
<dbReference type="VEuPathDB" id="TriTrypDB:TEOVI_000774600"/>
<keyword evidence="6" id="KW-0378">Hydrolase</keyword>
<feature type="domain" description="Damage-control phosphatase ARMT1-like metal-binding" evidence="9">
    <location>
        <begin position="505"/>
        <end position="873"/>
    </location>
</feature>
<reference evidence="10" key="1">
    <citation type="submission" date="2016-09" db="EMBL/GenBank/DDBJ databases">
        <authorList>
            <person name="Hebert L."/>
            <person name="Moumen B."/>
        </authorList>
    </citation>
    <scope>NUCLEOTIDE SEQUENCE [LARGE SCALE GENOMIC DNA]</scope>
    <source>
        <strain evidence="10">OVI</strain>
    </source>
</reference>
<dbReference type="InterPro" id="IPR002791">
    <property type="entry name" value="ARMT1-like_metal-bd"/>
</dbReference>
<comment type="cofactor">
    <cofactor evidence="2">
        <name>Mn(2+)</name>
        <dbReference type="ChEBI" id="CHEBI:29035"/>
    </cofactor>
</comment>
<gene>
    <name evidence="10" type="ORF">TEOVI_000774600</name>
</gene>
<comment type="catalytic activity">
    <reaction evidence="8">
        <text>beta-D-fructose 6-phosphate = dihydroxyacetone + D-glyceraldehyde 3-phosphate</text>
        <dbReference type="Rhea" id="RHEA:28002"/>
        <dbReference type="ChEBI" id="CHEBI:16016"/>
        <dbReference type="ChEBI" id="CHEBI:57634"/>
        <dbReference type="ChEBI" id="CHEBI:59776"/>
    </reaction>
</comment>
<dbReference type="SUPFAM" id="SSF56784">
    <property type="entry name" value="HAD-like"/>
    <property type="match status" value="1"/>
</dbReference>
<dbReference type="GO" id="GO:0046872">
    <property type="term" value="F:metal ion binding"/>
    <property type="evidence" value="ECO:0007669"/>
    <property type="project" value="UniProtKB-KW"/>
</dbReference>
<dbReference type="InterPro" id="IPR039763">
    <property type="entry name" value="ARMT1"/>
</dbReference>
<evidence type="ECO:0000256" key="2">
    <source>
        <dbReference type="ARBA" id="ARBA00001936"/>
    </source>
</evidence>
<dbReference type="GO" id="GO:0006974">
    <property type="term" value="P:DNA damage response"/>
    <property type="evidence" value="ECO:0007669"/>
    <property type="project" value="TreeGrafter"/>
</dbReference>
<organism evidence="10 11">
    <name type="scientific">Trypanosoma equiperdum</name>
    <dbReference type="NCBI Taxonomy" id="5694"/>
    <lineage>
        <taxon>Eukaryota</taxon>
        <taxon>Discoba</taxon>
        <taxon>Euglenozoa</taxon>
        <taxon>Kinetoplastea</taxon>
        <taxon>Metakinetoplastina</taxon>
        <taxon>Trypanosomatida</taxon>
        <taxon>Trypanosomatidae</taxon>
        <taxon>Trypanosoma</taxon>
    </lineage>
</organism>
<dbReference type="AlphaFoldDB" id="A0A1G4I4T6"/>
<dbReference type="InterPro" id="IPR036075">
    <property type="entry name" value="ARMT-1-like_metal-bd_sf"/>
</dbReference>